<dbReference type="GO" id="GO:0031410">
    <property type="term" value="C:cytoplasmic vesicle"/>
    <property type="evidence" value="ECO:0007669"/>
    <property type="project" value="UniProtKB-KW"/>
</dbReference>
<evidence type="ECO:0000256" key="2">
    <source>
        <dbReference type="ARBA" id="ARBA00007293"/>
    </source>
</evidence>
<evidence type="ECO:0000256" key="10">
    <source>
        <dbReference type="RuleBase" id="RU004384"/>
    </source>
</evidence>
<feature type="coiled-coil region" evidence="11">
    <location>
        <begin position="627"/>
        <end position="675"/>
    </location>
</feature>
<feature type="domain" description="HOOK N-terminal" evidence="13">
    <location>
        <begin position="9"/>
        <end position="151"/>
    </location>
</feature>
<dbReference type="GO" id="GO:0008017">
    <property type="term" value="F:microtubule binding"/>
    <property type="evidence" value="ECO:0007669"/>
    <property type="project" value="InterPro"/>
</dbReference>
<dbReference type="GO" id="GO:0030705">
    <property type="term" value="P:cytoskeleton-dependent intracellular transport"/>
    <property type="evidence" value="ECO:0007669"/>
    <property type="project" value="InterPro"/>
</dbReference>
<name>A0A0E9N969_SAICN</name>
<feature type="coiled-coil region" evidence="11">
    <location>
        <begin position="242"/>
        <end position="400"/>
    </location>
</feature>
<evidence type="ECO:0000256" key="9">
    <source>
        <dbReference type="PIRSR" id="PIRSR604241-50"/>
    </source>
</evidence>
<dbReference type="GO" id="GO:0031122">
    <property type="term" value="P:cytoplasmic microtubule organization"/>
    <property type="evidence" value="ECO:0007669"/>
    <property type="project" value="InterPro"/>
</dbReference>
<evidence type="ECO:0000256" key="5">
    <source>
        <dbReference type="ARBA" id="ARBA00023136"/>
    </source>
</evidence>
<reference evidence="14 15" key="2">
    <citation type="journal article" date="2014" name="J. Gen. Appl. Microbiol.">
        <title>The early diverging ascomycetous budding yeast Saitoella complicata has three histone deacetylases belonging to the Clr6, Hos2, and Rpd3 lineages.</title>
        <authorList>
            <person name="Nishida H."/>
            <person name="Matsumoto T."/>
            <person name="Kondo S."/>
            <person name="Hamamoto M."/>
            <person name="Yoshikawa H."/>
        </authorList>
    </citation>
    <scope>NUCLEOTIDE SEQUENCE [LARGE SCALE GENOMIC DNA]</scope>
    <source>
        <strain evidence="14 15">NRRL Y-17804</strain>
    </source>
</reference>
<reference evidence="14 15" key="1">
    <citation type="journal article" date="2011" name="J. Gen. Appl. Microbiol.">
        <title>Draft genome sequencing of the enigmatic yeast Saitoella complicata.</title>
        <authorList>
            <person name="Nishida H."/>
            <person name="Hamamoto M."/>
            <person name="Sugiyama J."/>
        </authorList>
    </citation>
    <scope>NUCLEOTIDE SEQUENCE [LARGE SCALE GENOMIC DNA]</scope>
    <source>
        <strain evidence="14 15">NRRL Y-17804</strain>
    </source>
</reference>
<comment type="subcellular location">
    <subcellularLocation>
        <location evidence="1">Cytoplasmic vesicle</location>
        <location evidence="1">Autophagosome membrane</location>
        <topology evidence="1">Lipid-anchor</topology>
    </subcellularLocation>
    <subcellularLocation>
        <location evidence="8">Vacuole membrane</location>
    </subcellularLocation>
</comment>
<dbReference type="InterPro" id="IPR029071">
    <property type="entry name" value="Ubiquitin-like_domsf"/>
</dbReference>
<keyword evidence="3" id="KW-0926">Vacuole</keyword>
<dbReference type="Gene3D" id="3.10.20.90">
    <property type="entry name" value="Phosphatidylinositol 3-kinase Catalytic Subunit, Chain A, domain 1"/>
    <property type="match status" value="1"/>
</dbReference>
<dbReference type="InterPro" id="IPR008636">
    <property type="entry name" value="Hook_C"/>
</dbReference>
<evidence type="ECO:0000313" key="15">
    <source>
        <dbReference type="Proteomes" id="UP000033140"/>
    </source>
</evidence>
<evidence type="ECO:0000313" key="14">
    <source>
        <dbReference type="EMBL" id="GAO46358.1"/>
    </source>
</evidence>
<dbReference type="GO" id="GO:0000421">
    <property type="term" value="C:autophagosome membrane"/>
    <property type="evidence" value="ECO:0007669"/>
    <property type="project" value="UniProtKB-SubCell"/>
</dbReference>
<dbReference type="PANTHER" id="PTHR10969">
    <property type="entry name" value="MICROTUBULE-ASSOCIATED PROTEINS 1A/1B LIGHT CHAIN 3-RELATED"/>
    <property type="match status" value="1"/>
</dbReference>
<protein>
    <recommendedName>
        <fullName evidence="10">Autophagy-related protein</fullName>
    </recommendedName>
</protein>
<dbReference type="CDD" id="cd16128">
    <property type="entry name" value="Ubl_ATG8"/>
    <property type="match status" value="1"/>
</dbReference>
<evidence type="ECO:0000256" key="3">
    <source>
        <dbReference type="ARBA" id="ARBA00022554"/>
    </source>
</evidence>
<dbReference type="Pfam" id="PF19047">
    <property type="entry name" value="HOOK_N"/>
    <property type="match status" value="1"/>
</dbReference>
<accession>A0A0E9N969</accession>
<dbReference type="Gene3D" id="1.10.418.10">
    <property type="entry name" value="Calponin-like domain"/>
    <property type="match status" value="1"/>
</dbReference>
<feature type="coiled-coil region" evidence="11">
    <location>
        <begin position="178"/>
        <end position="212"/>
    </location>
</feature>
<dbReference type="Pfam" id="PF02991">
    <property type="entry name" value="ATG8"/>
    <property type="match status" value="1"/>
</dbReference>
<dbReference type="EMBL" id="BACD03000003">
    <property type="protein sequence ID" value="GAO46358.1"/>
    <property type="molecule type" value="Genomic_DNA"/>
</dbReference>
<dbReference type="CDD" id="cd22211">
    <property type="entry name" value="HkD_SF"/>
    <property type="match status" value="1"/>
</dbReference>
<keyword evidence="11" id="KW-0175">Coiled coil</keyword>
<dbReference type="SUPFAM" id="SSF54236">
    <property type="entry name" value="Ubiquitin-like"/>
    <property type="match status" value="1"/>
</dbReference>
<dbReference type="OMA" id="DAKYRKC"/>
<keyword evidence="6 9" id="KW-0449">Lipoprotein</keyword>
<keyword evidence="4 10" id="KW-0072">Autophagy</keyword>
<dbReference type="AlphaFoldDB" id="A0A0E9N969"/>
<dbReference type="InterPro" id="IPR004241">
    <property type="entry name" value="Atg8-like"/>
</dbReference>
<dbReference type="InterPro" id="IPR043936">
    <property type="entry name" value="HOOK_N"/>
</dbReference>
<dbReference type="FunFam" id="3.10.20.90:FF:000010">
    <property type="entry name" value="Autophagy-related protein"/>
    <property type="match status" value="1"/>
</dbReference>
<reference evidence="14 15" key="3">
    <citation type="journal article" date="2015" name="Genome Announc.">
        <title>Draft Genome Sequence of the Archiascomycetous Yeast Saitoella complicata.</title>
        <authorList>
            <person name="Yamauchi K."/>
            <person name="Kondo S."/>
            <person name="Hamamoto M."/>
            <person name="Takahashi Y."/>
            <person name="Ogura Y."/>
            <person name="Hayashi T."/>
            <person name="Nishida H."/>
        </authorList>
    </citation>
    <scope>NUCLEOTIDE SEQUENCE [LARGE SCALE GENOMIC DNA]</scope>
    <source>
        <strain evidence="14 15">NRRL Y-17804</strain>
    </source>
</reference>
<evidence type="ECO:0000256" key="1">
    <source>
        <dbReference type="ARBA" id="ARBA00004512"/>
    </source>
</evidence>
<gene>
    <name evidence="14" type="ORF">G7K_0590-t1</name>
</gene>
<evidence type="ECO:0000256" key="11">
    <source>
        <dbReference type="SAM" id="Coils"/>
    </source>
</evidence>
<evidence type="ECO:0000256" key="4">
    <source>
        <dbReference type="ARBA" id="ARBA00023006"/>
    </source>
</evidence>
<feature type="domain" description="Hook C-terminal" evidence="12">
    <location>
        <begin position="181"/>
        <end position="732"/>
    </location>
</feature>
<evidence type="ECO:0000256" key="8">
    <source>
        <dbReference type="ARBA" id="ARBA00037813"/>
    </source>
</evidence>
<dbReference type="Proteomes" id="UP000033140">
    <property type="component" value="Unassembled WGS sequence"/>
</dbReference>
<organism evidence="14 15">
    <name type="scientific">Saitoella complicata (strain BCRC 22490 / CBS 7301 / JCM 7358 / NBRC 10748 / NRRL Y-17804)</name>
    <dbReference type="NCBI Taxonomy" id="698492"/>
    <lineage>
        <taxon>Eukaryota</taxon>
        <taxon>Fungi</taxon>
        <taxon>Dikarya</taxon>
        <taxon>Ascomycota</taxon>
        <taxon>Taphrinomycotina</taxon>
        <taxon>Taphrinomycotina incertae sedis</taxon>
        <taxon>Saitoella</taxon>
    </lineage>
</organism>
<dbReference type="Gene3D" id="1.20.5.340">
    <property type="match status" value="1"/>
</dbReference>
<comment type="caution">
    <text evidence="14">The sequence shown here is derived from an EMBL/GenBank/DDBJ whole genome shotgun (WGS) entry which is preliminary data.</text>
</comment>
<evidence type="ECO:0000256" key="7">
    <source>
        <dbReference type="ARBA" id="ARBA00023329"/>
    </source>
</evidence>
<comment type="similarity">
    <text evidence="2 10">Belongs to the ATG8 family.</text>
</comment>
<evidence type="ECO:0000256" key="6">
    <source>
        <dbReference type="ARBA" id="ARBA00023288"/>
    </source>
</evidence>
<keyword evidence="7" id="KW-0968">Cytoplasmic vesicle</keyword>
<keyword evidence="15" id="KW-1185">Reference proteome</keyword>
<dbReference type="InterPro" id="IPR036872">
    <property type="entry name" value="CH_dom_sf"/>
</dbReference>
<evidence type="ECO:0000259" key="13">
    <source>
        <dbReference type="Pfam" id="PF19047"/>
    </source>
</evidence>
<feature type="coiled-coil region" evidence="11">
    <location>
        <begin position="445"/>
        <end position="595"/>
    </location>
</feature>
<proteinExistence type="inferred from homology"/>
<evidence type="ECO:0000259" key="12">
    <source>
        <dbReference type="Pfam" id="PF05622"/>
    </source>
</evidence>
<feature type="lipid moiety-binding region" description="Phosphatidylserine amidated glycine; alternate" evidence="9">
    <location>
        <position position="881"/>
    </location>
</feature>
<dbReference type="STRING" id="698492.A0A0E9N969"/>
<sequence>MSEASIDAALVAWVNTFGFTGADSIQTLDDLADGVILSRLLQDIDNDSYFKGLDQPTAQSHDPSNWVLRWNYLKRLFRDLERYYTEVLGQPPFAAAYLPNLSMLAKDANVAEIRKLMSLAVVAAVQSEKRENYVKKIQTLSSEQQTALMVELSQIMRDSNVEDNEVDPSKSTVFDDEYAETTEKVSELQEQKDALERAYGELKKEHQDLQVDHAALLEHWTDTHSKLETSEQTVQTLTLRANINAQRELDQLRDELQVLEPRLAEKETEAKTQQALTDSLRKQVGDLSQKAEAAKALQDELDELVHVAEQAKKQESTIAKYKKKLNDMSELEQQLKSLEDENASLTQQIQDTSNTDKSLQTYKATFAQLEEEKAQALSSIHTLKDELERAQDKIQSMIESSSKSAAEISLLQQKVQEMEADQHPAPDSENEDLGELGLELAGTSKTQLKIKISRLEQELRRWRCSGANAQPVEDDKDLRAQCVQLQQEKALLAEQLHGLVTLESGGSLDQVVDLRKQLLQTQQNLAAAKIALRDLTDSLAALEQELFEAKTELSMVGKDDLEAIVILKERNSARIKEVEGSRNDLARKVRELEVECLQQTRCLNEMSIDDAHHKVKGDQSSDVHVKETTLERENAKLREKKKVMLDQLEQLHKALQLARTDRDHLKEKLARAVDNDESSQLRAELSSVKQENRLIHSAYYDLAMRMSQNSVVVARASASPASWLAQQRKLLDRQFERGPDEDKQQQPSPSIHLTDNQLHSNRLSIMRSKFKDEHPFEKRKAEAERIRQKYVDRIPVICEKVEKSDIATIDKKKYLVPADLTVGQFVYVIRKRIKLSPEKAIFIFVDEVLPPTAALMSAIYEEHKDEDGFLYITYSGENTFGFEEL</sequence>
<dbReference type="Pfam" id="PF05622">
    <property type="entry name" value="HOOK"/>
    <property type="match status" value="1"/>
</dbReference>
<keyword evidence="5" id="KW-0472">Membrane</keyword>
<dbReference type="SUPFAM" id="SSF116907">
    <property type="entry name" value="Hook domain"/>
    <property type="match status" value="1"/>
</dbReference>
<dbReference type="GO" id="GO:0006914">
    <property type="term" value="P:autophagy"/>
    <property type="evidence" value="ECO:0007669"/>
    <property type="project" value="UniProtKB-KW"/>
</dbReference>